<dbReference type="Proteomes" id="UP000694621">
    <property type="component" value="Unplaced"/>
</dbReference>
<keyword evidence="3" id="KW-0862">Zinc</keyword>
<dbReference type="PANTHER" id="PTHR13492:SF2">
    <property type="entry name" value="RING FINGER PROTEIN 37"/>
    <property type="match status" value="1"/>
</dbReference>
<dbReference type="SUPFAM" id="SSF57850">
    <property type="entry name" value="RING/U-box"/>
    <property type="match status" value="2"/>
</dbReference>
<feature type="compositionally biased region" description="Polar residues" evidence="5">
    <location>
        <begin position="411"/>
        <end position="426"/>
    </location>
</feature>
<evidence type="ECO:0000259" key="7">
    <source>
        <dbReference type="PROSITE" id="PS51698"/>
    </source>
</evidence>
<dbReference type="AlphaFoldDB" id="A0A8B9HY86"/>
<dbReference type="GO" id="GO:0008270">
    <property type="term" value="F:zinc ion binding"/>
    <property type="evidence" value="ECO:0007669"/>
    <property type="project" value="UniProtKB-KW"/>
</dbReference>
<feature type="domain" description="RING-type" evidence="6">
    <location>
        <begin position="486"/>
        <end position="535"/>
    </location>
</feature>
<dbReference type="GO" id="GO:0000209">
    <property type="term" value="P:protein polyubiquitination"/>
    <property type="evidence" value="ECO:0007669"/>
    <property type="project" value="TreeGrafter"/>
</dbReference>
<evidence type="ECO:0000256" key="3">
    <source>
        <dbReference type="ARBA" id="ARBA00022833"/>
    </source>
</evidence>
<evidence type="ECO:0008006" key="10">
    <source>
        <dbReference type="Google" id="ProtNLM"/>
    </source>
</evidence>
<dbReference type="InterPro" id="IPR039847">
    <property type="entry name" value="Ubox5"/>
</dbReference>
<dbReference type="InterPro" id="IPR017907">
    <property type="entry name" value="Znf_RING_CS"/>
</dbReference>
<feature type="compositionally biased region" description="Polar residues" evidence="5">
    <location>
        <begin position="324"/>
        <end position="334"/>
    </location>
</feature>
<dbReference type="GeneID" id="103043130"/>
<dbReference type="GO" id="GO:0005634">
    <property type="term" value="C:nucleus"/>
    <property type="evidence" value="ECO:0007669"/>
    <property type="project" value="TreeGrafter"/>
</dbReference>
<gene>
    <name evidence="8" type="primary">ubox5</name>
</gene>
<evidence type="ECO:0000256" key="5">
    <source>
        <dbReference type="SAM" id="MobiDB-lite"/>
    </source>
</evidence>
<dbReference type="InterPro" id="IPR013083">
    <property type="entry name" value="Znf_RING/FYVE/PHD"/>
</dbReference>
<dbReference type="Ensembl" id="ENSAMXT00005020889.1">
    <property type="protein sequence ID" value="ENSAMXP00005018903.1"/>
    <property type="gene ID" value="ENSAMXG00005009828.1"/>
</dbReference>
<organism evidence="8 9">
    <name type="scientific">Astyanax mexicanus</name>
    <name type="common">Blind cave fish</name>
    <name type="synonym">Astyanax fasciatus mexicanus</name>
    <dbReference type="NCBI Taxonomy" id="7994"/>
    <lineage>
        <taxon>Eukaryota</taxon>
        <taxon>Metazoa</taxon>
        <taxon>Chordata</taxon>
        <taxon>Craniata</taxon>
        <taxon>Vertebrata</taxon>
        <taxon>Euteleostomi</taxon>
        <taxon>Actinopterygii</taxon>
        <taxon>Neopterygii</taxon>
        <taxon>Teleostei</taxon>
        <taxon>Ostariophysi</taxon>
        <taxon>Characiformes</taxon>
        <taxon>Characoidei</taxon>
        <taxon>Acestrorhamphidae</taxon>
        <taxon>Acestrorhamphinae</taxon>
        <taxon>Astyanax</taxon>
    </lineage>
</organism>
<proteinExistence type="predicted"/>
<dbReference type="GO" id="GO:0034450">
    <property type="term" value="F:ubiquitin-ubiquitin ligase activity"/>
    <property type="evidence" value="ECO:0007669"/>
    <property type="project" value="TreeGrafter"/>
</dbReference>
<dbReference type="PANTHER" id="PTHR13492">
    <property type="entry name" value="RING FINGER PROTEIN 37"/>
    <property type="match status" value="1"/>
</dbReference>
<feature type="region of interest" description="Disordered" evidence="5">
    <location>
        <begin position="324"/>
        <end position="343"/>
    </location>
</feature>
<evidence type="ECO:0000259" key="6">
    <source>
        <dbReference type="PROSITE" id="PS50089"/>
    </source>
</evidence>
<keyword evidence="1" id="KW-0479">Metal-binding</keyword>
<dbReference type="OMA" id="FKKEPMY"/>
<dbReference type="GO" id="GO:0031625">
    <property type="term" value="F:ubiquitin protein ligase binding"/>
    <property type="evidence" value="ECO:0007669"/>
    <property type="project" value="TreeGrafter"/>
</dbReference>
<dbReference type="CDD" id="cd16660">
    <property type="entry name" value="RING-Ubox_RNF37"/>
    <property type="match status" value="1"/>
</dbReference>
<dbReference type="FunFam" id="3.30.40.10:FF:000163">
    <property type="entry name" value="Putative ring finger protein 37"/>
    <property type="match status" value="1"/>
</dbReference>
<evidence type="ECO:0000313" key="9">
    <source>
        <dbReference type="Proteomes" id="UP000694621"/>
    </source>
</evidence>
<dbReference type="PROSITE" id="PS50089">
    <property type="entry name" value="ZF_RING_2"/>
    <property type="match status" value="1"/>
</dbReference>
<dbReference type="InterPro" id="IPR045696">
    <property type="entry name" value="Ubox5_N"/>
</dbReference>
<sequence length="548" mass="60213">MVVNLCLPHFQTTAHCNKLCADGYDVSNLLACDPSARRRGFKLEYFLRPPLHVTLHFRVRVELCRVDVELWPCGMDQGSVSRKLEILTCSDPVSEISKGSQEDSRQFKLVGRCELREDVLACFNHRNFKHRIPFLEAPPELPVQAKQQELWSRGLESLNSVAQLRISIPFGGAGSALGIKSLAVWGVPARSCPSEELAKVQKAHFDSLKVKIRPPSISPVSYLSTSDKSSRPNPAPSETPIPDEFLDPLTQELMVLPLILPSGMVIDSSTLEEYQKHEATWGRLPNDPFTGVPFTQDSKPLPNPVLKSRIDSLILQTGCTRVGSRNGQLNNPHTSKLVDPPHAERPTCSKDLVCIGNLQAGPSETGIQQSQSAGIESETKLQKDIYVNKNKTHNGFTDSKLKGTKRKCESNLPTRTNWTPPYSSPLTKMPKMDASLTSLTDSSQTSHEQRLSDSLDQALSSALQGLPTYTSQSKLKPETTSGPSRCGSCSCSLTVYSASSPAYSLPCGHLLCRTCLRNVHRPGSQRLPITCPTCKTSASPSTITRVHH</sequence>
<dbReference type="CTD" id="22888"/>
<dbReference type="Pfam" id="PF19318">
    <property type="entry name" value="DUF5918"/>
    <property type="match status" value="1"/>
</dbReference>
<keyword evidence="2 4" id="KW-0863">Zinc-finger</keyword>
<dbReference type="SMART" id="SM00504">
    <property type="entry name" value="Ubox"/>
    <property type="match status" value="1"/>
</dbReference>
<evidence type="ECO:0000256" key="2">
    <source>
        <dbReference type="ARBA" id="ARBA00022771"/>
    </source>
</evidence>
<dbReference type="Pfam" id="PF04564">
    <property type="entry name" value="U-box"/>
    <property type="match status" value="1"/>
</dbReference>
<dbReference type="InterPro" id="IPR001841">
    <property type="entry name" value="Znf_RING"/>
</dbReference>
<dbReference type="PROSITE" id="PS51698">
    <property type="entry name" value="U_BOX"/>
    <property type="match status" value="1"/>
</dbReference>
<dbReference type="PROSITE" id="PS00518">
    <property type="entry name" value="ZF_RING_1"/>
    <property type="match status" value="1"/>
</dbReference>
<dbReference type="InterPro" id="IPR003613">
    <property type="entry name" value="Ubox_domain"/>
</dbReference>
<evidence type="ECO:0000313" key="8">
    <source>
        <dbReference type="Ensembl" id="ENSAMXP00005018903.1"/>
    </source>
</evidence>
<dbReference type="Gene3D" id="3.30.40.10">
    <property type="entry name" value="Zinc/RING finger domain, C3HC4 (zinc finger)"/>
    <property type="match status" value="2"/>
</dbReference>
<name>A0A8B9HY86_ASTMX</name>
<dbReference type="OrthoDB" id="20295at2759"/>
<reference evidence="8" key="1">
    <citation type="submission" date="2025-08" db="UniProtKB">
        <authorList>
            <consortium name="Ensembl"/>
        </authorList>
    </citation>
    <scope>IDENTIFICATION</scope>
</reference>
<protein>
    <recommendedName>
        <fullName evidence="10">U-box domain containing 5</fullName>
    </recommendedName>
</protein>
<feature type="region of interest" description="Disordered" evidence="5">
    <location>
        <begin position="410"/>
        <end position="430"/>
    </location>
</feature>
<feature type="region of interest" description="Disordered" evidence="5">
    <location>
        <begin position="220"/>
        <end position="244"/>
    </location>
</feature>
<dbReference type="InterPro" id="IPR039925">
    <property type="entry name" value="RNF37_RING-Ubox"/>
</dbReference>
<feature type="domain" description="U-box" evidence="7">
    <location>
        <begin position="240"/>
        <end position="320"/>
    </location>
</feature>
<evidence type="ECO:0000256" key="1">
    <source>
        <dbReference type="ARBA" id="ARBA00022723"/>
    </source>
</evidence>
<accession>A0A8B9HY86</accession>
<evidence type="ECO:0000256" key="4">
    <source>
        <dbReference type="PROSITE-ProRule" id="PRU00175"/>
    </source>
</evidence>